<dbReference type="Proteomes" id="UP000199315">
    <property type="component" value="Unassembled WGS sequence"/>
</dbReference>
<protein>
    <submittedName>
        <fullName evidence="1">Uncharacterized protein</fullName>
    </submittedName>
</protein>
<evidence type="ECO:0000313" key="2">
    <source>
        <dbReference type="Proteomes" id="UP000199315"/>
    </source>
</evidence>
<sequence length="58" mass="6774">METYIYKCPVCGYAHQVPAYWVSFSPEPEMEHEHPDFSKGEMCENRILKLMSESESNS</sequence>
<organism evidence="1 2">
    <name type="scientific">Anaerobium acetethylicum</name>
    <dbReference type="NCBI Taxonomy" id="1619234"/>
    <lineage>
        <taxon>Bacteria</taxon>
        <taxon>Bacillati</taxon>
        <taxon>Bacillota</taxon>
        <taxon>Clostridia</taxon>
        <taxon>Lachnospirales</taxon>
        <taxon>Lachnospiraceae</taxon>
        <taxon>Anaerobium</taxon>
    </lineage>
</organism>
<proteinExistence type="predicted"/>
<dbReference type="RefSeq" id="WP_169823700.1">
    <property type="nucleotide sequence ID" value="NZ_FMKA01000019.1"/>
</dbReference>
<keyword evidence="2" id="KW-1185">Reference proteome</keyword>
<gene>
    <name evidence="1" type="ORF">SAMN05421730_101913</name>
</gene>
<accession>A0A1D3TVU9</accession>
<dbReference type="STRING" id="1619234.SAMN05421730_101913"/>
<dbReference type="AlphaFoldDB" id="A0A1D3TVU9"/>
<name>A0A1D3TVU9_9FIRM</name>
<reference evidence="1 2" key="1">
    <citation type="submission" date="2016-09" db="EMBL/GenBank/DDBJ databases">
        <authorList>
            <person name="Capua I."/>
            <person name="De Benedictis P."/>
            <person name="Joannis T."/>
            <person name="Lombin L.H."/>
            <person name="Cattoli G."/>
        </authorList>
    </citation>
    <scope>NUCLEOTIDE SEQUENCE [LARGE SCALE GENOMIC DNA]</scope>
    <source>
        <strain evidence="1 2">GluBS11</strain>
    </source>
</reference>
<dbReference type="EMBL" id="FMKA01000019">
    <property type="protein sequence ID" value="SCP98303.1"/>
    <property type="molecule type" value="Genomic_DNA"/>
</dbReference>
<evidence type="ECO:0000313" key="1">
    <source>
        <dbReference type="EMBL" id="SCP98303.1"/>
    </source>
</evidence>